<reference evidence="2" key="1">
    <citation type="submission" date="2016-10" db="EMBL/GenBank/DDBJ databases">
        <authorList>
            <person name="Varghese N."/>
            <person name="Submissions S."/>
        </authorList>
    </citation>
    <scope>NUCLEOTIDE SEQUENCE [LARGE SCALE GENOMIC DNA]</scope>
    <source>
        <strain evidence="2">DSM 217</strain>
    </source>
</reference>
<dbReference type="OrthoDB" id="9803913at2"/>
<dbReference type="EMBL" id="FNNZ01000027">
    <property type="protein sequence ID" value="SDX45530.1"/>
    <property type="molecule type" value="Genomic_DNA"/>
</dbReference>
<proteinExistence type="predicted"/>
<dbReference type="STRING" id="1058.SAMN05421783_12724"/>
<gene>
    <name evidence="1" type="ORF">SAMN05421783_12724</name>
</gene>
<dbReference type="RefSeq" id="WP_093036917.1">
    <property type="nucleotide sequence ID" value="NZ_FNNZ01000027.1"/>
</dbReference>
<evidence type="ECO:0000313" key="2">
    <source>
        <dbReference type="Proteomes" id="UP000198816"/>
    </source>
</evidence>
<evidence type="ECO:0000313" key="1">
    <source>
        <dbReference type="EMBL" id="SDX45530.1"/>
    </source>
</evidence>
<protein>
    <submittedName>
        <fullName evidence="1">DNA polymerase-3 subunit epsilon</fullName>
    </submittedName>
</protein>
<dbReference type="Proteomes" id="UP000198816">
    <property type="component" value="Unassembled WGS sequence"/>
</dbReference>
<sequence>MSTVTLQSRRTRPEAPNHQLGTLLIYLRLPVTGHDHRDHADAEMAVHLTLYPKRTLMERFERAAATFGLRERIRRTAKAILDACVERYGRRCP</sequence>
<accession>A0A1H3BU49</accession>
<keyword evidence="2" id="KW-1185">Reference proteome</keyword>
<dbReference type="AlphaFoldDB" id="A0A1H3BU49"/>
<organism evidence="1 2">
    <name type="scientific">Thiocapsa roseopersicina</name>
    <dbReference type="NCBI Taxonomy" id="1058"/>
    <lineage>
        <taxon>Bacteria</taxon>
        <taxon>Pseudomonadati</taxon>
        <taxon>Pseudomonadota</taxon>
        <taxon>Gammaproteobacteria</taxon>
        <taxon>Chromatiales</taxon>
        <taxon>Chromatiaceae</taxon>
        <taxon>Thiocapsa</taxon>
    </lineage>
</organism>
<name>A0A1H3BU49_THIRO</name>